<dbReference type="EMBL" id="SMDR01000001">
    <property type="protein sequence ID" value="TNJ35041.1"/>
    <property type="molecule type" value="Genomic_DNA"/>
</dbReference>
<evidence type="ECO:0000313" key="8">
    <source>
        <dbReference type="EMBL" id="TNJ35041.1"/>
    </source>
</evidence>
<dbReference type="PANTHER" id="PTHR44757:SF2">
    <property type="entry name" value="BIOFILM ARCHITECTURE MAINTENANCE PROTEIN MBAA"/>
    <property type="match status" value="1"/>
</dbReference>
<dbReference type="RefSeq" id="WP_139446125.1">
    <property type="nucleotide sequence ID" value="NZ_SMDR01000001.1"/>
</dbReference>
<dbReference type="InterPro" id="IPR029787">
    <property type="entry name" value="Nucleotide_cyclase"/>
</dbReference>
<feature type="domain" description="GGDEF" evidence="7">
    <location>
        <begin position="724"/>
        <end position="856"/>
    </location>
</feature>
<feature type="compositionally biased region" description="Low complexity" evidence="2">
    <location>
        <begin position="28"/>
        <end position="44"/>
    </location>
</feature>
<dbReference type="CDD" id="cd00130">
    <property type="entry name" value="PAS"/>
    <property type="match status" value="1"/>
</dbReference>
<dbReference type="InterPro" id="IPR000014">
    <property type="entry name" value="PAS"/>
</dbReference>
<dbReference type="SMART" id="SM00091">
    <property type="entry name" value="PAS"/>
    <property type="match status" value="2"/>
</dbReference>
<dbReference type="InterPro" id="IPR043128">
    <property type="entry name" value="Rev_trsase/Diguanyl_cyclase"/>
</dbReference>
<dbReference type="InterPro" id="IPR052155">
    <property type="entry name" value="Biofilm_reg_signaling"/>
</dbReference>
<dbReference type="InterPro" id="IPR013655">
    <property type="entry name" value="PAS_fold_3"/>
</dbReference>
<dbReference type="PROSITE" id="PS50887">
    <property type="entry name" value="GGDEF"/>
    <property type="match status" value="1"/>
</dbReference>
<keyword evidence="3" id="KW-0472">Membrane</keyword>
<evidence type="ECO:0000259" key="6">
    <source>
        <dbReference type="PROSITE" id="PS50113"/>
    </source>
</evidence>
<dbReference type="GO" id="GO:0003824">
    <property type="term" value="F:catalytic activity"/>
    <property type="evidence" value="ECO:0007669"/>
    <property type="project" value="UniProtKB-ARBA"/>
</dbReference>
<comment type="caution">
    <text evidence="8">The sequence shown here is derived from an EMBL/GenBank/DDBJ whole genome shotgun (WGS) entry which is preliminary data.</text>
</comment>
<dbReference type="InterPro" id="IPR011990">
    <property type="entry name" value="TPR-like_helical_dom_sf"/>
</dbReference>
<dbReference type="InterPro" id="IPR035965">
    <property type="entry name" value="PAS-like_dom_sf"/>
</dbReference>
<protein>
    <submittedName>
        <fullName evidence="8">Diguanylate cyclase</fullName>
    </submittedName>
</protein>
<dbReference type="AlphaFoldDB" id="A0A5C4RW36"/>
<organism evidence="8 9">
    <name type="scientific">Arenimonas terrae</name>
    <dbReference type="NCBI Taxonomy" id="2546226"/>
    <lineage>
        <taxon>Bacteria</taxon>
        <taxon>Pseudomonadati</taxon>
        <taxon>Pseudomonadota</taxon>
        <taxon>Gammaproteobacteria</taxon>
        <taxon>Lysobacterales</taxon>
        <taxon>Lysobacteraceae</taxon>
        <taxon>Arenimonas</taxon>
    </lineage>
</organism>
<dbReference type="SUPFAM" id="SSF55073">
    <property type="entry name" value="Nucleotide cyclase"/>
    <property type="match status" value="1"/>
</dbReference>
<dbReference type="Gene3D" id="3.30.70.270">
    <property type="match status" value="1"/>
</dbReference>
<dbReference type="PROSITE" id="PS50112">
    <property type="entry name" value="PAS"/>
    <property type="match status" value="1"/>
</dbReference>
<dbReference type="PANTHER" id="PTHR44757">
    <property type="entry name" value="DIGUANYLATE CYCLASE DGCP"/>
    <property type="match status" value="1"/>
</dbReference>
<dbReference type="InterPro" id="IPR000700">
    <property type="entry name" value="PAS-assoc_C"/>
</dbReference>
<gene>
    <name evidence="8" type="ORF">E1B00_04495</name>
</gene>
<dbReference type="SUPFAM" id="SSF55785">
    <property type="entry name" value="PYP-like sensor domain (PAS domain)"/>
    <property type="match status" value="2"/>
</dbReference>
<dbReference type="FunFam" id="3.30.70.270:FF:000001">
    <property type="entry name" value="Diguanylate cyclase domain protein"/>
    <property type="match status" value="1"/>
</dbReference>
<keyword evidence="4" id="KW-0732">Signal</keyword>
<evidence type="ECO:0000256" key="3">
    <source>
        <dbReference type="SAM" id="Phobius"/>
    </source>
</evidence>
<feature type="region of interest" description="Disordered" evidence="2">
    <location>
        <begin position="28"/>
        <end position="47"/>
    </location>
</feature>
<sequence>MAARGGKGLGVSALLLIVLAWAGTPATATPPTAAPAAPASASRADTVERDPLETRALLEPEAVLHEVVPAIRNARIANDHRRLALLYLAQANACRVVADWNCQREAGLQARAEARQANAPQLEARGLIAESRARIAMQDYTRGERLLGEAEVLLKASPQPELLADVFLAYSSMSYSLGKHALAAQYAERGLALLAEGEGLTMQARLQRNLARALSQTGRIDEAGDALAEATRLAERLSDPKLGAELYLEAARLARIAGDQTTQRVNGERILVLADRLKNSQLAGLGHEVLGLAAADAGDGDTALRELRAAQQSFRSLELVSDELRVLRELVGFLLRERPSSADLPPLFERFLALDNTLAQNERAQAADDFDARLKYAERENEILRLQAETTLAGERERALAESNRLSRTLMALGILTLIVLAVFFVVQRRSHRRLQGVLAKLGESELQYRTLAENSSDLVVRMQFDGRRLYVSPSTRELLGFEPEELMQPRWELVHPDDRERLRQAIEALARDGGSTTVVYRAQHRHGHYVWIEALARRVTGPEGLPEILYTGRDISTRVRAEQALAAIQARLRAVTDNIPAMIAHIDTQERYTFANGHSGRILSKLPDAVIGRTVREVRGEAIYSEIKGHIAAALRGERVTFEGQAEVDGQTRHYQTSYVPDVGADGKVQGYFSFIFDITQLKTAERELERQARIDGLTGVANRRYFDERLASGVARGRRSGAPIALLYLDIDRFKAINDGRGHAGGDQVLREFARRLKSNVREGDLVARIGGDEFVVLVEGAESLAGVQALAAKLLRAIEAPFELPGGPLAVGTSIGLAYSRRSVTADRLLAAADQALYQAKDAGRATWRAVELD</sequence>
<dbReference type="SUPFAM" id="SSF48452">
    <property type="entry name" value="TPR-like"/>
    <property type="match status" value="1"/>
</dbReference>
<dbReference type="Gene3D" id="1.25.40.10">
    <property type="entry name" value="Tetratricopeptide repeat domain"/>
    <property type="match status" value="1"/>
</dbReference>
<keyword evidence="3" id="KW-1133">Transmembrane helix</keyword>
<dbReference type="Proteomes" id="UP000305760">
    <property type="component" value="Unassembled WGS sequence"/>
</dbReference>
<dbReference type="NCBIfam" id="TIGR00254">
    <property type="entry name" value="GGDEF"/>
    <property type="match status" value="1"/>
</dbReference>
<dbReference type="SMART" id="SM00267">
    <property type="entry name" value="GGDEF"/>
    <property type="match status" value="1"/>
</dbReference>
<feature type="domain" description="PAC" evidence="6">
    <location>
        <begin position="517"/>
        <end position="568"/>
    </location>
</feature>
<feature type="signal peptide" evidence="4">
    <location>
        <begin position="1"/>
        <end position="28"/>
    </location>
</feature>
<comment type="cofactor">
    <cofactor evidence="1">
        <name>Mg(2+)</name>
        <dbReference type="ChEBI" id="CHEBI:18420"/>
    </cofactor>
</comment>
<keyword evidence="9" id="KW-1185">Reference proteome</keyword>
<dbReference type="NCBIfam" id="TIGR00229">
    <property type="entry name" value="sensory_box"/>
    <property type="match status" value="2"/>
</dbReference>
<feature type="domain" description="PAS" evidence="5">
    <location>
        <begin position="445"/>
        <end position="514"/>
    </location>
</feature>
<evidence type="ECO:0000259" key="5">
    <source>
        <dbReference type="PROSITE" id="PS50112"/>
    </source>
</evidence>
<dbReference type="InterPro" id="IPR013656">
    <property type="entry name" value="PAS_4"/>
</dbReference>
<proteinExistence type="predicted"/>
<dbReference type="SMART" id="SM00086">
    <property type="entry name" value="PAC"/>
    <property type="match status" value="2"/>
</dbReference>
<evidence type="ECO:0000256" key="2">
    <source>
        <dbReference type="SAM" id="MobiDB-lite"/>
    </source>
</evidence>
<name>A0A5C4RW36_9GAMM</name>
<dbReference type="CDD" id="cd01949">
    <property type="entry name" value="GGDEF"/>
    <property type="match status" value="1"/>
</dbReference>
<evidence type="ECO:0000313" key="9">
    <source>
        <dbReference type="Proteomes" id="UP000305760"/>
    </source>
</evidence>
<dbReference type="Gene3D" id="3.30.450.20">
    <property type="entry name" value="PAS domain"/>
    <property type="match status" value="2"/>
</dbReference>
<dbReference type="PROSITE" id="PS50113">
    <property type="entry name" value="PAC"/>
    <property type="match status" value="2"/>
</dbReference>
<dbReference type="OrthoDB" id="9812260at2"/>
<accession>A0A5C4RW36</accession>
<reference evidence="8 9" key="1">
    <citation type="submission" date="2019-03" db="EMBL/GenBank/DDBJ databases">
        <title>Arenimonas daejeonensis sp. nov., isolated from compost.</title>
        <authorList>
            <person name="Jeon C.O."/>
        </authorList>
    </citation>
    <scope>NUCLEOTIDE SEQUENCE [LARGE SCALE GENOMIC DNA]</scope>
    <source>
        <strain evidence="8 9">R29</strain>
    </source>
</reference>
<feature type="transmembrane region" description="Helical" evidence="3">
    <location>
        <begin position="410"/>
        <end position="427"/>
    </location>
</feature>
<dbReference type="Pfam" id="PF00990">
    <property type="entry name" value="GGDEF"/>
    <property type="match status" value="1"/>
</dbReference>
<feature type="chain" id="PRO_5022677700" evidence="4">
    <location>
        <begin position="29"/>
        <end position="857"/>
    </location>
</feature>
<dbReference type="InterPro" id="IPR000160">
    <property type="entry name" value="GGDEF_dom"/>
</dbReference>
<keyword evidence="3" id="KW-0812">Transmembrane</keyword>
<evidence type="ECO:0000256" key="4">
    <source>
        <dbReference type="SAM" id="SignalP"/>
    </source>
</evidence>
<feature type="domain" description="PAC" evidence="6">
    <location>
        <begin position="639"/>
        <end position="692"/>
    </location>
</feature>
<dbReference type="Pfam" id="PF08447">
    <property type="entry name" value="PAS_3"/>
    <property type="match status" value="1"/>
</dbReference>
<evidence type="ECO:0000259" key="7">
    <source>
        <dbReference type="PROSITE" id="PS50887"/>
    </source>
</evidence>
<dbReference type="InterPro" id="IPR001610">
    <property type="entry name" value="PAC"/>
</dbReference>
<evidence type="ECO:0000256" key="1">
    <source>
        <dbReference type="ARBA" id="ARBA00001946"/>
    </source>
</evidence>
<dbReference type="Pfam" id="PF08448">
    <property type="entry name" value="PAS_4"/>
    <property type="match status" value="1"/>
</dbReference>